<proteinExistence type="predicted"/>
<evidence type="ECO:0000256" key="1">
    <source>
        <dbReference type="SAM" id="Coils"/>
    </source>
</evidence>
<dbReference type="EMBL" id="WODA01000002">
    <property type="protein sequence ID" value="MUN05926.1"/>
    <property type="molecule type" value="Genomic_DNA"/>
</dbReference>
<dbReference type="Proteomes" id="UP000480122">
    <property type="component" value="Unassembled WGS sequence"/>
</dbReference>
<name>A0A7C9HG37_9MICO</name>
<accession>A0A7C9HG37</accession>
<reference evidence="2 3" key="1">
    <citation type="submission" date="2019-11" db="EMBL/GenBank/DDBJ databases">
        <title>Agromyces kandeliae sp. nov., isolated from mangrove soil.</title>
        <authorList>
            <person name="Wang R."/>
        </authorList>
    </citation>
    <scope>NUCLEOTIDE SEQUENCE [LARGE SCALE GENOMIC DNA]</scope>
    <source>
        <strain evidence="2 3">JCM 11431</strain>
    </source>
</reference>
<keyword evidence="1" id="KW-0175">Coiled coil</keyword>
<comment type="caution">
    <text evidence="2">The sequence shown here is derived from an EMBL/GenBank/DDBJ whole genome shotgun (WGS) entry which is preliminary data.</text>
</comment>
<feature type="coiled-coil region" evidence="1">
    <location>
        <begin position="60"/>
        <end position="87"/>
    </location>
</feature>
<gene>
    <name evidence="2" type="ORF">GLX25_02185</name>
</gene>
<dbReference type="RefSeq" id="WP_155840512.1">
    <property type="nucleotide sequence ID" value="NZ_BAAAIA010000009.1"/>
</dbReference>
<dbReference type="AlphaFoldDB" id="A0A7C9HG37"/>
<sequence length="112" mass="12054">MIRSASVSPAVAALRLGAVEQALLALRRLRVEVEQVRPGLVLDRIDGWHADAADLYAERARELRFALAGAEQALLDAEARLEVEHERARAAHAAALAVATPDRPVTGSGGRW</sequence>
<evidence type="ECO:0000313" key="3">
    <source>
        <dbReference type="Proteomes" id="UP000480122"/>
    </source>
</evidence>
<evidence type="ECO:0000313" key="2">
    <source>
        <dbReference type="EMBL" id="MUN05926.1"/>
    </source>
</evidence>
<keyword evidence="3" id="KW-1185">Reference proteome</keyword>
<protein>
    <submittedName>
        <fullName evidence="2">Uncharacterized protein</fullName>
    </submittedName>
</protein>
<organism evidence="2 3">
    <name type="scientific">Agromyces luteolus</name>
    <dbReference type="NCBI Taxonomy" id="88373"/>
    <lineage>
        <taxon>Bacteria</taxon>
        <taxon>Bacillati</taxon>
        <taxon>Actinomycetota</taxon>
        <taxon>Actinomycetes</taxon>
        <taxon>Micrococcales</taxon>
        <taxon>Microbacteriaceae</taxon>
        <taxon>Agromyces</taxon>
    </lineage>
</organism>